<dbReference type="Gene3D" id="3.40.50.720">
    <property type="entry name" value="NAD(P)-binding Rossmann-like Domain"/>
    <property type="match status" value="1"/>
</dbReference>
<keyword evidence="3" id="KW-0547">Nucleotide-binding</keyword>
<dbReference type="SUPFAM" id="SSF51735">
    <property type="entry name" value="NAD(P)-binding Rossmann-fold domains"/>
    <property type="match status" value="1"/>
</dbReference>
<evidence type="ECO:0000259" key="6">
    <source>
        <dbReference type="PROSITE" id="PS50075"/>
    </source>
</evidence>
<dbReference type="Gene3D" id="1.10.1200.10">
    <property type="entry name" value="ACP-like"/>
    <property type="match status" value="1"/>
</dbReference>
<evidence type="ECO:0000256" key="3">
    <source>
        <dbReference type="ARBA" id="ARBA00022741"/>
    </source>
</evidence>
<evidence type="ECO:0000256" key="4">
    <source>
        <dbReference type="ARBA" id="ARBA00022840"/>
    </source>
</evidence>
<feature type="domain" description="Carrier" evidence="6">
    <location>
        <begin position="682"/>
        <end position="757"/>
    </location>
</feature>
<dbReference type="InterPro" id="IPR009081">
    <property type="entry name" value="PP-bd_ACP"/>
</dbReference>
<dbReference type="InterPro" id="IPR020845">
    <property type="entry name" value="AMP-binding_CS"/>
</dbReference>
<name>A0ABU2W4X2_9ACTN</name>
<dbReference type="EMBL" id="JAVRFG010000020">
    <property type="protein sequence ID" value="MDT0492177.1"/>
    <property type="molecule type" value="Genomic_DNA"/>
</dbReference>
<dbReference type="InterPro" id="IPR000873">
    <property type="entry name" value="AMP-dep_synth/lig_dom"/>
</dbReference>
<sequence>MTEHQAPHDIASRIAALHAGDPEFARAVPSPDVADAIGRQDGLTGAIAAAMHGYADRPALARRSYRLVRDPATGRRTRELLPVFETLTYAELWQRVGRLAAAWAHGGDGPRAEGTGGPRAGGARGADGLHAERAHGASGLRAEEFVATLGFTGVDYAVIDLACMYLGAVSVPLPTGSSAERLAPVVAETGPRILAADTGSLDAAVGAVLASDSIERLVVFDYDPQVDGEREAFEAAVAALAGRAEVVPLADEVDRGTRLPGVDPYEDGDPDRLAGLIYTSGSTGTPKGAIFTAAMLTRMWQNARGGLNAGGGSGTPVFVLHFMPMSHVNGRAWLVNGLAAGGTGYFAARGDMSTLFEDIRLARPTVLSLVPRICDMVYQRHQLEADRIGRTGTPRPEAEAAASALVRDSLLGGRIVFALCGSAPLSEAMHTFTAALLGTPVIDCYGSTETTRAIVVDQQIRRPPVTGYRLADVPELGYFSTDKPYPRGELRVKSVGLFPGYYRQPETTARAFDEDGYYRTGDVFAETAPGRLVYVDRTNNVVKLSQGEFIAVSGLEALYTTSPYIAQIYVYGSGEQAFPLAVVVPDAERLGEADDDTVRAAVLDSLRELAHGAGLNAYEIPHDVLVERQPFTLTNGLLSGVGKLLRPVLKERYGPRLERLYADIASGRAGRIAALRAAGREVTPLEAVRTAAQITLGCPASLVRDEAAFTDLGGDSLSAHTFSTVLEQILDEEVPIQVILQPSSTLARMADWLGAARAAREPRPTFASVHGAGAHEVRAADLTLDRFVAPRLLTAGRGARRAPADVRNVLLTGATGYLGRFLAVERLRRAEETGGRLTCLVRAADDGAARQRVRECLRAASADGTDRTDGTDPVVRAEASGTDRTDRTDRTHGADWFDTVAEKHLTVLAADLSAPRLGLAEAVWEELAEQTDQIVHAAALVNHVLPYQRLFAPNVVATAELIELALTGRAKRFAQVSTVAAALLPDGSFLDESADIRTAYPVRSLDGSDANGYATSKWAGEVLLREAHERTGLPVTVFRPDMVLAHRTLPGELNLTDRFSRLLLTVLTTGMAPRSFYELDRDGGRQRAHYSGLPVDFTAAAITALSAEDGSGDDGYVTYNTVNAHDDGISWDAFVDWLIDAGHPITRFDDHRQWHMRTEAALRGLPDHQRRLSLLPLMRAYARPGAPRPGSAVPAARFSTAVGTSGAGGAEGGVPSLTPAFIAKCVADLRRHGLL</sequence>
<accession>A0ABU2W4X2</accession>
<keyword evidence="1" id="KW-0596">Phosphopantetheine</keyword>
<feature type="region of interest" description="Disordered" evidence="5">
    <location>
        <begin position="861"/>
        <end position="888"/>
    </location>
</feature>
<proteinExistence type="predicted"/>
<dbReference type="Proteomes" id="UP001180556">
    <property type="component" value="Unassembled WGS sequence"/>
</dbReference>
<dbReference type="Pfam" id="PF00550">
    <property type="entry name" value="PP-binding"/>
    <property type="match status" value="1"/>
</dbReference>
<dbReference type="InterPro" id="IPR042099">
    <property type="entry name" value="ANL_N_sf"/>
</dbReference>
<dbReference type="SUPFAM" id="SSF56801">
    <property type="entry name" value="Acetyl-CoA synthetase-like"/>
    <property type="match status" value="1"/>
</dbReference>
<dbReference type="RefSeq" id="WP_311600597.1">
    <property type="nucleotide sequence ID" value="NZ_JAVRFG010000020.1"/>
</dbReference>
<feature type="compositionally biased region" description="Gly residues" evidence="5">
    <location>
        <begin position="106"/>
        <end position="125"/>
    </location>
</feature>
<keyword evidence="4" id="KW-0067">ATP-binding</keyword>
<dbReference type="CDD" id="cd05235">
    <property type="entry name" value="SDR_e1"/>
    <property type="match status" value="1"/>
</dbReference>
<feature type="region of interest" description="Disordered" evidence="5">
    <location>
        <begin position="105"/>
        <end position="127"/>
    </location>
</feature>
<reference evidence="8" key="1">
    <citation type="submission" date="2023-07" db="EMBL/GenBank/DDBJ databases">
        <title>30 novel species of actinomycetes from the DSMZ collection.</title>
        <authorList>
            <person name="Nouioui I."/>
        </authorList>
    </citation>
    <scope>NUCLEOTIDE SEQUENCE [LARGE SCALE GENOMIC DNA]</scope>
    <source>
        <strain evidence="8">DSM 40932</strain>
    </source>
</reference>
<dbReference type="PANTHER" id="PTHR43272:SF33">
    <property type="entry name" value="AMP-BINDING DOMAIN-CONTAINING PROTEIN-RELATED"/>
    <property type="match status" value="1"/>
</dbReference>
<evidence type="ECO:0000256" key="5">
    <source>
        <dbReference type="SAM" id="MobiDB-lite"/>
    </source>
</evidence>
<evidence type="ECO:0000313" key="7">
    <source>
        <dbReference type="EMBL" id="MDT0492177.1"/>
    </source>
</evidence>
<dbReference type="PANTHER" id="PTHR43272">
    <property type="entry name" value="LONG-CHAIN-FATTY-ACID--COA LIGASE"/>
    <property type="match status" value="1"/>
</dbReference>
<dbReference type="InterPro" id="IPR010080">
    <property type="entry name" value="Thioester_reductase-like_dom"/>
</dbReference>
<dbReference type="Pfam" id="PF07993">
    <property type="entry name" value="NAD_binding_4"/>
    <property type="match status" value="1"/>
</dbReference>
<keyword evidence="2" id="KW-0597">Phosphoprotein</keyword>
<comment type="caution">
    <text evidence="7">The sequence shown here is derived from an EMBL/GenBank/DDBJ whole genome shotgun (WGS) entry which is preliminary data.</text>
</comment>
<dbReference type="InterPro" id="IPR013120">
    <property type="entry name" value="FAR_NAD-bd"/>
</dbReference>
<evidence type="ECO:0000256" key="1">
    <source>
        <dbReference type="ARBA" id="ARBA00022450"/>
    </source>
</evidence>
<evidence type="ECO:0000256" key="2">
    <source>
        <dbReference type="ARBA" id="ARBA00022553"/>
    </source>
</evidence>
<gene>
    <name evidence="7" type="ORF">RM717_16835</name>
</gene>
<dbReference type="PROSITE" id="PS50075">
    <property type="entry name" value="CARRIER"/>
    <property type="match status" value="1"/>
</dbReference>
<organism evidence="7 8">
    <name type="scientific">Streptomyces stephensoniae</name>
    <dbReference type="NCBI Taxonomy" id="3375367"/>
    <lineage>
        <taxon>Bacteria</taxon>
        <taxon>Bacillati</taxon>
        <taxon>Actinomycetota</taxon>
        <taxon>Actinomycetes</taxon>
        <taxon>Kitasatosporales</taxon>
        <taxon>Streptomycetaceae</taxon>
        <taxon>Streptomyces</taxon>
    </lineage>
</organism>
<dbReference type="Gene3D" id="3.40.50.12780">
    <property type="entry name" value="N-terminal domain of ligase-like"/>
    <property type="match status" value="1"/>
</dbReference>
<keyword evidence="8" id="KW-1185">Reference proteome</keyword>
<protein>
    <submittedName>
        <fullName evidence="7">AMP-binding protein</fullName>
    </submittedName>
</protein>
<dbReference type="Pfam" id="PF00501">
    <property type="entry name" value="AMP-binding"/>
    <property type="match status" value="1"/>
</dbReference>
<dbReference type="InterPro" id="IPR036291">
    <property type="entry name" value="NAD(P)-bd_dom_sf"/>
</dbReference>
<dbReference type="InterPro" id="IPR036736">
    <property type="entry name" value="ACP-like_sf"/>
</dbReference>
<evidence type="ECO:0000313" key="8">
    <source>
        <dbReference type="Proteomes" id="UP001180556"/>
    </source>
</evidence>
<dbReference type="SUPFAM" id="SSF47336">
    <property type="entry name" value="ACP-like"/>
    <property type="match status" value="1"/>
</dbReference>
<dbReference type="PROSITE" id="PS00455">
    <property type="entry name" value="AMP_BINDING"/>
    <property type="match status" value="1"/>
</dbReference>